<organism evidence="2 3">
    <name type="scientific">Castilleja foliolosa</name>
    <dbReference type="NCBI Taxonomy" id="1961234"/>
    <lineage>
        <taxon>Eukaryota</taxon>
        <taxon>Viridiplantae</taxon>
        <taxon>Streptophyta</taxon>
        <taxon>Embryophyta</taxon>
        <taxon>Tracheophyta</taxon>
        <taxon>Spermatophyta</taxon>
        <taxon>Magnoliopsida</taxon>
        <taxon>eudicotyledons</taxon>
        <taxon>Gunneridae</taxon>
        <taxon>Pentapetalae</taxon>
        <taxon>asterids</taxon>
        <taxon>lamiids</taxon>
        <taxon>Lamiales</taxon>
        <taxon>Orobanchaceae</taxon>
        <taxon>Pedicularideae</taxon>
        <taxon>Castillejinae</taxon>
        <taxon>Castilleja</taxon>
    </lineage>
</organism>
<dbReference type="Proteomes" id="UP001632038">
    <property type="component" value="Unassembled WGS sequence"/>
</dbReference>
<reference evidence="3" key="1">
    <citation type="journal article" date="2024" name="IScience">
        <title>Strigolactones Initiate the Formation of Haustorium-like Structures in Castilleja.</title>
        <authorList>
            <person name="Buerger M."/>
            <person name="Peterson D."/>
            <person name="Chory J."/>
        </authorList>
    </citation>
    <scope>NUCLEOTIDE SEQUENCE [LARGE SCALE GENOMIC DNA]</scope>
</reference>
<dbReference type="EMBL" id="JAVIJP010000018">
    <property type="protein sequence ID" value="KAL3639327.1"/>
    <property type="molecule type" value="Genomic_DNA"/>
</dbReference>
<feature type="compositionally biased region" description="Basic and acidic residues" evidence="1">
    <location>
        <begin position="29"/>
        <end position="45"/>
    </location>
</feature>
<protein>
    <submittedName>
        <fullName evidence="2">Uncharacterized protein</fullName>
    </submittedName>
</protein>
<sequence length="90" mass="10349">MGSEEEEGPRSTISHNKCPQRTSRGGYDLLEKKMIEEKINERQEASQDPTEMIPPPSPPTRHERWKRARINTSGKYTTPEVGLIVLLKKF</sequence>
<feature type="compositionally biased region" description="Polar residues" evidence="1">
    <location>
        <begin position="11"/>
        <end position="23"/>
    </location>
</feature>
<evidence type="ECO:0000313" key="2">
    <source>
        <dbReference type="EMBL" id="KAL3639327.1"/>
    </source>
</evidence>
<evidence type="ECO:0000313" key="3">
    <source>
        <dbReference type="Proteomes" id="UP001632038"/>
    </source>
</evidence>
<proteinExistence type="predicted"/>
<accession>A0ABD3DBG9</accession>
<keyword evidence="3" id="KW-1185">Reference proteome</keyword>
<name>A0ABD3DBG9_9LAMI</name>
<gene>
    <name evidence="2" type="ORF">CASFOL_017234</name>
</gene>
<evidence type="ECO:0000256" key="1">
    <source>
        <dbReference type="SAM" id="MobiDB-lite"/>
    </source>
</evidence>
<dbReference type="AlphaFoldDB" id="A0ABD3DBG9"/>
<comment type="caution">
    <text evidence="2">The sequence shown here is derived from an EMBL/GenBank/DDBJ whole genome shotgun (WGS) entry which is preliminary data.</text>
</comment>
<feature type="region of interest" description="Disordered" evidence="1">
    <location>
        <begin position="1"/>
        <end position="71"/>
    </location>
</feature>